<keyword evidence="3" id="KW-1185">Reference proteome</keyword>
<evidence type="ECO:0000313" key="3">
    <source>
        <dbReference type="Proteomes" id="UP000256491"/>
    </source>
</evidence>
<protein>
    <recommendedName>
        <fullName evidence="4">DUF4412 domain-containing protein</fullName>
    </recommendedName>
</protein>
<accession>A0ABX9IQP8</accession>
<dbReference type="EMBL" id="QNUF01000001">
    <property type="protein sequence ID" value="REC78736.1"/>
    <property type="molecule type" value="Genomic_DNA"/>
</dbReference>
<gene>
    <name evidence="2" type="ORF">DRF57_00175</name>
</gene>
<evidence type="ECO:0000313" key="2">
    <source>
        <dbReference type="EMBL" id="REC78736.1"/>
    </source>
</evidence>
<dbReference type="Proteomes" id="UP000256491">
    <property type="component" value="Unassembled WGS sequence"/>
</dbReference>
<organism evidence="2 3">
    <name type="scientific">Chryseobacterium rhizosphaerae</name>
    <dbReference type="NCBI Taxonomy" id="395937"/>
    <lineage>
        <taxon>Bacteria</taxon>
        <taxon>Pseudomonadati</taxon>
        <taxon>Bacteroidota</taxon>
        <taxon>Flavobacteriia</taxon>
        <taxon>Flavobacteriales</taxon>
        <taxon>Weeksellaceae</taxon>
        <taxon>Chryseobacterium group</taxon>
        <taxon>Chryseobacterium</taxon>
    </lineage>
</organism>
<sequence>MKKYLILFSLALPLSVWAQYLLPNEEILYSFETKTGKKMALVKDKENEYIQYRFGSKDHVEMEFPAEKTKDSWKKFKYRSYMRGGGKQNAGMELNYLTFTNKGYQYQLFRTYYAEDNSYSTGITVTNTKGKETDINGIYKTIKGCMCHLEESGLIEKEDTGL</sequence>
<feature type="chain" id="PRO_5046798969" description="DUF4412 domain-containing protein" evidence="1">
    <location>
        <begin position="19"/>
        <end position="162"/>
    </location>
</feature>
<reference evidence="2 3" key="1">
    <citation type="journal article" date="2010" name="Syst. Appl. Microbiol.">
        <title>Four new species of Chryseobacterium from the rhizosphere of coastal sand dune plants, Chryseobacterium elymi sp. nov., Chryseobacterium hagamense sp. nov., Chryseobacterium lathyri sp. nov. and Chryseobacterium rhizosphaerae sp. nov.</title>
        <authorList>
            <person name="Cho S.H."/>
            <person name="Lee K.S."/>
            <person name="Shin D.S."/>
            <person name="Han J.H."/>
            <person name="Park K.S."/>
            <person name="Lee C.H."/>
            <person name="Park K.H."/>
            <person name="Kim S.B."/>
        </authorList>
    </citation>
    <scope>NUCLEOTIDE SEQUENCE [LARGE SCALE GENOMIC DNA]</scope>
    <source>
        <strain evidence="2 3">KCTC 22548</strain>
    </source>
</reference>
<keyword evidence="1" id="KW-0732">Signal</keyword>
<feature type="signal peptide" evidence="1">
    <location>
        <begin position="1"/>
        <end position="18"/>
    </location>
</feature>
<dbReference type="RefSeq" id="WP_115916247.1">
    <property type="nucleotide sequence ID" value="NZ_BJYH01000054.1"/>
</dbReference>
<name>A0ABX9IQP8_9FLAO</name>
<comment type="caution">
    <text evidence="2">The sequence shown here is derived from an EMBL/GenBank/DDBJ whole genome shotgun (WGS) entry which is preliminary data.</text>
</comment>
<evidence type="ECO:0008006" key="4">
    <source>
        <dbReference type="Google" id="ProtNLM"/>
    </source>
</evidence>
<proteinExistence type="predicted"/>
<evidence type="ECO:0000256" key="1">
    <source>
        <dbReference type="SAM" id="SignalP"/>
    </source>
</evidence>